<keyword evidence="1" id="KW-1133">Transmembrane helix</keyword>
<protein>
    <submittedName>
        <fullName evidence="2">Uncharacterized protein</fullName>
    </submittedName>
</protein>
<proteinExistence type="predicted"/>
<gene>
    <name evidence="2" type="ORF">D358_01208</name>
</gene>
<comment type="caution">
    <text evidence="2">The sequence shown here is derived from an EMBL/GenBank/DDBJ whole genome shotgun (WGS) entry which is preliminary data.</text>
</comment>
<feature type="transmembrane region" description="Helical" evidence="1">
    <location>
        <begin position="75"/>
        <end position="99"/>
    </location>
</feature>
<organism evidence="2 3">
    <name type="scientific">Enterococcus faecalis RP2S-4</name>
    <dbReference type="NCBI Taxonomy" id="1244145"/>
    <lineage>
        <taxon>Bacteria</taxon>
        <taxon>Bacillati</taxon>
        <taxon>Bacillota</taxon>
        <taxon>Bacilli</taxon>
        <taxon>Lactobacillales</taxon>
        <taxon>Enterococcaceae</taxon>
        <taxon>Enterococcus</taxon>
    </lineage>
</organism>
<keyword evidence="1" id="KW-0812">Transmembrane</keyword>
<dbReference type="AlphaFoldDB" id="A0ABC9TK42"/>
<reference evidence="2 3" key="1">
    <citation type="submission" date="2013-06" db="EMBL/GenBank/DDBJ databases">
        <authorList>
            <person name="Weinstock G."/>
            <person name="Sodergren E."/>
            <person name="Lobos E.A."/>
            <person name="Fulton L."/>
            <person name="Fulton R."/>
            <person name="Courtney L."/>
            <person name="Fronick C."/>
            <person name="O'Laughlin M."/>
            <person name="Godfrey J."/>
            <person name="Wilson R.M."/>
            <person name="Miner T."/>
            <person name="Farmer C."/>
            <person name="Delehaunty K."/>
            <person name="Cordes M."/>
            <person name="Minx P."/>
            <person name="Tomlinson C."/>
            <person name="Chen J."/>
            <person name="Wollam A."/>
            <person name="Pepin K.H."/>
            <person name="Bhonagiri V."/>
            <person name="Zhang X."/>
            <person name="Warren W."/>
            <person name="Mitreva M."/>
            <person name="Mardis E.R."/>
            <person name="Wilson R.K."/>
        </authorList>
    </citation>
    <scope>NUCLEOTIDE SEQUENCE [LARGE SCALE GENOMIC DNA]</scope>
    <source>
        <strain evidence="2 3">RP2S-4</strain>
    </source>
</reference>
<accession>A0ABC9TK42</accession>
<evidence type="ECO:0000256" key="1">
    <source>
        <dbReference type="SAM" id="Phobius"/>
    </source>
</evidence>
<dbReference type="Proteomes" id="UP000015750">
    <property type="component" value="Unassembled WGS sequence"/>
</dbReference>
<dbReference type="EMBL" id="ATIR01000035">
    <property type="protein sequence ID" value="EPI09289.1"/>
    <property type="molecule type" value="Genomic_DNA"/>
</dbReference>
<sequence length="168" mass="20667">MRNWFSKKNKYVKINDVRRGRMDLRKIIMYFTLQERERRAYGRYEIERKRMESLTDRELHDLYIRLKSTYEYKKTFFTFVGVTFFVSIVSGIWKSFYQFLQNTFTLYAKQTNSLEITKLIWELSFFLVGIFLVVIFVSFIIYLKNLYSIYKQLLLVEEVRDNKKKNNN</sequence>
<feature type="transmembrane region" description="Helical" evidence="1">
    <location>
        <begin position="119"/>
        <end position="143"/>
    </location>
</feature>
<keyword evidence="1" id="KW-0472">Membrane</keyword>
<evidence type="ECO:0000313" key="2">
    <source>
        <dbReference type="EMBL" id="EPI09289.1"/>
    </source>
</evidence>
<name>A0ABC9TK42_ENTFL</name>
<evidence type="ECO:0000313" key="3">
    <source>
        <dbReference type="Proteomes" id="UP000015750"/>
    </source>
</evidence>